<feature type="chain" id="PRO_5025032415" evidence="1">
    <location>
        <begin position="24"/>
        <end position="313"/>
    </location>
</feature>
<dbReference type="OrthoDB" id="8670144at2"/>
<gene>
    <name evidence="2" type="ORF">BLE401_03170</name>
</gene>
<keyword evidence="1" id="KW-0732">Signal</keyword>
<organism evidence="2 3">
    <name type="scientific">Beggiatoa leptomitoformis</name>
    <dbReference type="NCBI Taxonomy" id="288004"/>
    <lineage>
        <taxon>Bacteria</taxon>
        <taxon>Pseudomonadati</taxon>
        <taxon>Pseudomonadota</taxon>
        <taxon>Gammaproteobacteria</taxon>
        <taxon>Thiotrichales</taxon>
        <taxon>Thiotrichaceae</taxon>
        <taxon>Beggiatoa</taxon>
    </lineage>
</organism>
<dbReference type="Pfam" id="PF04338">
    <property type="entry name" value="DUF481"/>
    <property type="match status" value="1"/>
</dbReference>
<protein>
    <submittedName>
        <fullName evidence="2">DUF481 domain-containing protein</fullName>
    </submittedName>
</protein>
<evidence type="ECO:0000313" key="3">
    <source>
        <dbReference type="Proteomes" id="UP000234271"/>
    </source>
</evidence>
<dbReference type="AlphaFoldDB" id="A0A2N9YBG1"/>
<reference evidence="3" key="1">
    <citation type="submission" date="2016-12" db="EMBL/GenBank/DDBJ databases">
        <title>Complete Genome Sequence of Beggiatoa leptomitiformis D-401.</title>
        <authorList>
            <person name="Fomenkov A."/>
            <person name="Vincze T."/>
            <person name="Grabovich M."/>
            <person name="Anton B.P."/>
            <person name="Dubinina G."/>
            <person name="Orlova M."/>
            <person name="Belousova E."/>
            <person name="Roberts R.J."/>
        </authorList>
    </citation>
    <scope>NUCLEOTIDE SEQUENCE [LARGE SCALE GENOMIC DNA]</scope>
    <source>
        <strain evidence="3">D-401</strain>
    </source>
</reference>
<accession>A0A2N9YBG1</accession>
<sequence length="313" mass="36251">MKNIKYLLSISFCTISLLNQVYAAEDVTTPVAGETAWISNGEKLGKWWVKNPLKVESLPDTWLYHVDLSYAYSKQGGNLDAESHKAKLNFILRKQLFTSETTYDLNKRDTTVNLTETNILTHDYYFRQGFRYALLDNLEAAVGYAQEKNTTKYLDKRETYYGGLRYSAFTQPTFRWNIALFYNDSDMSFMNSAIQKIKKYSDFPDVADYSSDGVNLFSYLDWDITDTINFSNTASYVQYLKDTEFYLWNLESELSFKLSKHFSFTTSYTVNYEKNLFITNLDNYLTSRKEKGLSSGDIETTDTILAAGIKFSF</sequence>
<dbReference type="STRING" id="288004.AL038_02880"/>
<evidence type="ECO:0000313" key="2">
    <source>
        <dbReference type="EMBL" id="AUI67796.2"/>
    </source>
</evidence>
<dbReference type="EMBL" id="CP018889">
    <property type="protein sequence ID" value="AUI67796.2"/>
    <property type="molecule type" value="Genomic_DNA"/>
</dbReference>
<name>A0A2N9YBG1_9GAMM</name>
<dbReference type="InterPro" id="IPR007433">
    <property type="entry name" value="DUF481"/>
</dbReference>
<feature type="signal peptide" evidence="1">
    <location>
        <begin position="1"/>
        <end position="23"/>
    </location>
</feature>
<evidence type="ECO:0000256" key="1">
    <source>
        <dbReference type="SAM" id="SignalP"/>
    </source>
</evidence>
<proteinExistence type="predicted"/>
<keyword evidence="3" id="KW-1185">Reference proteome</keyword>
<dbReference type="RefSeq" id="WP_083991404.1">
    <property type="nucleotide sequence ID" value="NZ_CP012373.2"/>
</dbReference>
<dbReference type="Proteomes" id="UP000234271">
    <property type="component" value="Chromosome"/>
</dbReference>